<evidence type="ECO:0000313" key="1">
    <source>
        <dbReference type="EMBL" id="CAF0695785.1"/>
    </source>
</evidence>
<proteinExistence type="predicted"/>
<comment type="caution">
    <text evidence="1">The sequence shown here is derived from an EMBL/GenBank/DDBJ whole genome shotgun (WGS) entry which is preliminary data.</text>
</comment>
<protein>
    <submittedName>
        <fullName evidence="1">Uncharacterized protein</fullName>
    </submittedName>
</protein>
<reference evidence="1" key="1">
    <citation type="submission" date="2021-02" db="EMBL/GenBank/DDBJ databases">
        <authorList>
            <person name="Cremers G."/>
            <person name="Picone N."/>
        </authorList>
    </citation>
    <scope>NUCLEOTIDE SEQUENCE</scope>
    <source>
        <strain evidence="1">PQ17</strain>
    </source>
</reference>
<keyword evidence="2" id="KW-1185">Reference proteome</keyword>
<accession>A0A8J2BJ06</accession>
<evidence type="ECO:0000313" key="2">
    <source>
        <dbReference type="Proteomes" id="UP000663859"/>
    </source>
</evidence>
<dbReference type="EMBL" id="CAJNOB010000012">
    <property type="protein sequence ID" value="CAF0695785.1"/>
    <property type="molecule type" value="Genomic_DNA"/>
</dbReference>
<dbReference type="Proteomes" id="UP000663859">
    <property type="component" value="Unassembled WGS sequence"/>
</dbReference>
<gene>
    <name evidence="1" type="ORF">MPNT_20011</name>
</gene>
<sequence length="121" mass="13203">MGETVLAIRDDGLATFALPASNPTKHVWWFWAGVQARLKGAQAAHARFGGDWLPPTTLSGKTRRLGATWALLVKPVHANCRQHGSVGVRNRPSFVGQWLSMVFRNGWEKHDGGVSSGESID</sequence>
<name>A0A8J2BJ06_9BACT</name>
<dbReference type="AlphaFoldDB" id="A0A8J2BJ06"/>
<organism evidence="1 2">
    <name type="scientific">Candidatus Methylacidithermus pantelleriae</name>
    <dbReference type="NCBI Taxonomy" id="2744239"/>
    <lineage>
        <taxon>Bacteria</taxon>
        <taxon>Pseudomonadati</taxon>
        <taxon>Verrucomicrobiota</taxon>
        <taxon>Methylacidiphilae</taxon>
        <taxon>Methylacidiphilales</taxon>
        <taxon>Methylacidiphilaceae</taxon>
        <taxon>Candidatus Methylacidithermus</taxon>
    </lineage>
</organism>